<name>A0A4Q7Z987_9GAMM</name>
<dbReference type="InterPro" id="IPR020602">
    <property type="entry name" value="GTP_CycHdrlase_I_dom"/>
</dbReference>
<comment type="similarity">
    <text evidence="3 6">Belongs to the GTP cyclohydrolase I family.</text>
</comment>
<evidence type="ECO:0000256" key="3">
    <source>
        <dbReference type="ARBA" id="ARBA00008085"/>
    </source>
</evidence>
<evidence type="ECO:0000256" key="6">
    <source>
        <dbReference type="HAMAP-Rule" id="MF_00223"/>
    </source>
</evidence>
<feature type="binding site" evidence="6">
    <location>
        <position position="74"/>
    </location>
    <ligand>
        <name>Zn(2+)</name>
        <dbReference type="ChEBI" id="CHEBI:29105"/>
    </ligand>
</feature>
<dbReference type="GO" id="GO:0006729">
    <property type="term" value="P:tetrahydrobiopterin biosynthetic process"/>
    <property type="evidence" value="ECO:0007669"/>
    <property type="project" value="TreeGrafter"/>
</dbReference>
<protein>
    <recommendedName>
        <fullName evidence="6">GTP cyclohydrolase 1</fullName>
        <ecNumber evidence="6">3.5.4.16</ecNumber>
    </recommendedName>
    <alternativeName>
        <fullName evidence="6">GTP cyclohydrolase I</fullName>
        <shortName evidence="6">GTP-CH-I</shortName>
    </alternativeName>
</protein>
<dbReference type="InterPro" id="IPR018234">
    <property type="entry name" value="GTP_CycHdrlase_I_CS"/>
</dbReference>
<comment type="caution">
    <text evidence="8">The sequence shown here is derived from an EMBL/GenBank/DDBJ whole genome shotgun (WGS) entry which is preliminary data.</text>
</comment>
<dbReference type="SUPFAM" id="SSF55620">
    <property type="entry name" value="Tetrahydrobiopterin biosynthesis enzymes-like"/>
    <property type="match status" value="1"/>
</dbReference>
<dbReference type="HAMAP" id="MF_00223">
    <property type="entry name" value="FolE"/>
    <property type="match status" value="1"/>
</dbReference>
<dbReference type="PANTHER" id="PTHR11109:SF7">
    <property type="entry name" value="GTP CYCLOHYDROLASE 1"/>
    <property type="match status" value="1"/>
</dbReference>
<dbReference type="GO" id="GO:0005737">
    <property type="term" value="C:cytoplasm"/>
    <property type="evidence" value="ECO:0007669"/>
    <property type="project" value="TreeGrafter"/>
</dbReference>
<dbReference type="AlphaFoldDB" id="A0A4Q7Z987"/>
<dbReference type="EC" id="3.5.4.16" evidence="6"/>
<dbReference type="PANTHER" id="PTHR11109">
    <property type="entry name" value="GTP CYCLOHYDROLASE I"/>
    <property type="match status" value="1"/>
</dbReference>
<dbReference type="EMBL" id="SHKX01000011">
    <property type="protein sequence ID" value="RZU47070.1"/>
    <property type="molecule type" value="Genomic_DNA"/>
</dbReference>
<keyword evidence="6" id="KW-0547">Nucleotide-binding</keyword>
<comment type="pathway">
    <text evidence="2 6">Cofactor biosynthesis; 7,8-dihydroneopterin triphosphate biosynthesis; 7,8-dihydroneopterin triphosphate from GTP: step 1/1.</text>
</comment>
<evidence type="ECO:0000256" key="5">
    <source>
        <dbReference type="ARBA" id="ARBA00022801"/>
    </source>
</evidence>
<accession>A0A4Q7Z987</accession>
<dbReference type="GO" id="GO:0006730">
    <property type="term" value="P:one-carbon metabolic process"/>
    <property type="evidence" value="ECO:0007669"/>
    <property type="project" value="UniProtKB-UniRule"/>
</dbReference>
<evidence type="ECO:0000256" key="1">
    <source>
        <dbReference type="ARBA" id="ARBA00001052"/>
    </source>
</evidence>
<feature type="binding site" evidence="6">
    <location>
        <position position="71"/>
    </location>
    <ligand>
        <name>Zn(2+)</name>
        <dbReference type="ChEBI" id="CHEBI:29105"/>
    </ligand>
</feature>
<evidence type="ECO:0000313" key="9">
    <source>
        <dbReference type="Proteomes" id="UP000292423"/>
    </source>
</evidence>
<dbReference type="NCBIfam" id="NF006825">
    <property type="entry name" value="PRK09347.1-2"/>
    <property type="match status" value="1"/>
</dbReference>
<dbReference type="PROSITE" id="PS00859">
    <property type="entry name" value="GTP_CYCLOHYDROL_1_1"/>
    <property type="match status" value="1"/>
</dbReference>
<sequence length="180" mass="20069">MEKAYASIISAIGEDLTRPGLADTPKRAAKAFQYLCKGYDEDLDTLVNNAIFPSDNDEMVIVKDIELYSLCEHHLLPFIGKCHVAYLPDGKVLGLSKFARIVDMFARRLQIQENLTKQIADAVLQVTGAKGVAVTIEAKHMCMMMRGVEKQNSVMKSSVMLGRFRENPQTRNEYLSLIAG</sequence>
<dbReference type="Gene3D" id="1.10.286.10">
    <property type="match status" value="1"/>
</dbReference>
<evidence type="ECO:0000259" key="7">
    <source>
        <dbReference type="Pfam" id="PF01227"/>
    </source>
</evidence>
<dbReference type="InterPro" id="IPR043134">
    <property type="entry name" value="GTP-CH-I_N"/>
</dbReference>
<feature type="binding site" evidence="6">
    <location>
        <position position="142"/>
    </location>
    <ligand>
        <name>Zn(2+)</name>
        <dbReference type="ChEBI" id="CHEBI:29105"/>
    </ligand>
</feature>
<dbReference type="GO" id="GO:0003934">
    <property type="term" value="F:GTP cyclohydrolase I activity"/>
    <property type="evidence" value="ECO:0007669"/>
    <property type="project" value="UniProtKB-UniRule"/>
</dbReference>
<dbReference type="Proteomes" id="UP000292423">
    <property type="component" value="Unassembled WGS sequence"/>
</dbReference>
<keyword evidence="6" id="KW-0342">GTP-binding</keyword>
<dbReference type="GO" id="GO:0046654">
    <property type="term" value="P:tetrahydrofolate biosynthetic process"/>
    <property type="evidence" value="ECO:0007669"/>
    <property type="project" value="UniProtKB-UniRule"/>
</dbReference>
<keyword evidence="9" id="KW-1185">Reference proteome</keyword>
<dbReference type="GO" id="GO:0008270">
    <property type="term" value="F:zinc ion binding"/>
    <property type="evidence" value="ECO:0007669"/>
    <property type="project" value="UniProtKB-UniRule"/>
</dbReference>
<gene>
    <name evidence="6" type="primary">folE</name>
    <name evidence="8" type="ORF">EV700_1461</name>
</gene>
<dbReference type="Pfam" id="PF01227">
    <property type="entry name" value="GTP_cyclohydroI"/>
    <property type="match status" value="1"/>
</dbReference>
<keyword evidence="6" id="KW-0479">Metal-binding</keyword>
<dbReference type="Gene3D" id="3.30.1130.10">
    <property type="match status" value="1"/>
</dbReference>
<dbReference type="PROSITE" id="PS00860">
    <property type="entry name" value="GTP_CYCLOHYDROL_1_2"/>
    <property type="match status" value="1"/>
</dbReference>
<dbReference type="InterPro" id="IPR001474">
    <property type="entry name" value="GTP_CycHdrlase_I"/>
</dbReference>
<dbReference type="RefSeq" id="WP_242610208.1">
    <property type="nucleotide sequence ID" value="NZ_SHKX01000011.1"/>
</dbReference>
<reference evidence="8 9" key="1">
    <citation type="submission" date="2019-02" db="EMBL/GenBank/DDBJ databases">
        <title>Genomic Encyclopedia of Type Strains, Phase IV (KMG-IV): sequencing the most valuable type-strain genomes for metagenomic binning, comparative biology and taxonomic classification.</title>
        <authorList>
            <person name="Goeker M."/>
        </authorList>
    </citation>
    <scope>NUCLEOTIDE SEQUENCE [LARGE SCALE GENOMIC DNA]</scope>
    <source>
        <strain evidence="8 9">DSM 105135</strain>
    </source>
</reference>
<keyword evidence="5 6" id="KW-0378">Hydrolase</keyword>
<keyword evidence="6" id="KW-0862">Zinc</keyword>
<dbReference type="InterPro" id="IPR043133">
    <property type="entry name" value="GTP-CH-I_C/QueF"/>
</dbReference>
<dbReference type="FunFam" id="3.30.1130.10:FF:000001">
    <property type="entry name" value="GTP cyclohydrolase 1"/>
    <property type="match status" value="1"/>
</dbReference>
<feature type="domain" description="GTP cyclohydrolase I" evidence="7">
    <location>
        <begin position="1"/>
        <end position="178"/>
    </location>
</feature>
<organism evidence="8 9">
    <name type="scientific">Fluviicoccus keumensis</name>
    <dbReference type="NCBI Taxonomy" id="1435465"/>
    <lineage>
        <taxon>Bacteria</taxon>
        <taxon>Pseudomonadati</taxon>
        <taxon>Pseudomonadota</taxon>
        <taxon>Gammaproteobacteria</taxon>
        <taxon>Moraxellales</taxon>
        <taxon>Moraxellaceae</taxon>
        <taxon>Fluviicoccus</taxon>
    </lineage>
</organism>
<evidence type="ECO:0000256" key="2">
    <source>
        <dbReference type="ARBA" id="ARBA00005080"/>
    </source>
</evidence>
<dbReference type="NCBIfam" id="NF006826">
    <property type="entry name" value="PRK09347.1-3"/>
    <property type="match status" value="1"/>
</dbReference>
<keyword evidence="4 6" id="KW-0554">One-carbon metabolism</keyword>
<evidence type="ECO:0000313" key="8">
    <source>
        <dbReference type="EMBL" id="RZU47070.1"/>
    </source>
</evidence>
<evidence type="ECO:0000256" key="4">
    <source>
        <dbReference type="ARBA" id="ARBA00022563"/>
    </source>
</evidence>
<proteinExistence type="inferred from homology"/>
<dbReference type="GO" id="GO:0005525">
    <property type="term" value="F:GTP binding"/>
    <property type="evidence" value="ECO:0007669"/>
    <property type="project" value="UniProtKB-KW"/>
</dbReference>
<comment type="catalytic activity">
    <reaction evidence="1 6">
        <text>GTP + H2O = 7,8-dihydroneopterin 3'-triphosphate + formate + H(+)</text>
        <dbReference type="Rhea" id="RHEA:17473"/>
        <dbReference type="ChEBI" id="CHEBI:15377"/>
        <dbReference type="ChEBI" id="CHEBI:15378"/>
        <dbReference type="ChEBI" id="CHEBI:15740"/>
        <dbReference type="ChEBI" id="CHEBI:37565"/>
        <dbReference type="ChEBI" id="CHEBI:58462"/>
        <dbReference type="EC" id="3.5.4.16"/>
    </reaction>
</comment>
<comment type="subunit">
    <text evidence="6">Homopolymer.</text>
</comment>
<dbReference type="NCBIfam" id="TIGR00063">
    <property type="entry name" value="folE"/>
    <property type="match status" value="1"/>
</dbReference>
<dbReference type="UniPathway" id="UPA00848">
    <property type="reaction ID" value="UER00151"/>
</dbReference>